<keyword evidence="6" id="KW-0347">Helicase</keyword>
<dbReference type="RefSeq" id="WP_014558889.1">
    <property type="nucleotide sequence ID" value="NC_017464.1"/>
</dbReference>
<dbReference type="OrthoDB" id="9804325at2"/>
<dbReference type="NCBIfam" id="TIGR00580">
    <property type="entry name" value="mfd"/>
    <property type="match status" value="1"/>
</dbReference>
<dbReference type="GO" id="GO:0000716">
    <property type="term" value="P:transcription-coupled nucleotide-excision repair, DNA damage recognition"/>
    <property type="evidence" value="ECO:0007669"/>
    <property type="project" value="UniProtKB-UniRule"/>
</dbReference>
<dbReference type="PANTHER" id="PTHR47964">
    <property type="entry name" value="ATP-DEPENDENT DNA HELICASE HOMOLOG RECG, CHLOROPLASTIC"/>
    <property type="match status" value="1"/>
</dbReference>
<dbReference type="PANTHER" id="PTHR47964:SF1">
    <property type="entry name" value="ATP-DEPENDENT DNA HELICASE HOMOLOG RECG, CHLOROPLASTIC"/>
    <property type="match status" value="1"/>
</dbReference>
<dbReference type="InterPro" id="IPR027417">
    <property type="entry name" value="P-loop_NTPase"/>
</dbReference>
<dbReference type="Gene3D" id="2.40.10.170">
    <property type="match status" value="1"/>
</dbReference>
<keyword evidence="7 13" id="KW-0067">ATP-binding</keyword>
<dbReference type="InterPro" id="IPR003711">
    <property type="entry name" value="CarD-like/TRCF_RID"/>
</dbReference>
<dbReference type="Pfam" id="PF00271">
    <property type="entry name" value="Helicase_C"/>
    <property type="match status" value="1"/>
</dbReference>
<comment type="function">
    <text evidence="13">Couples transcription and DNA repair by recognizing RNA polymerase (RNAP) stalled at DNA lesions. Mediates ATP-dependent release of RNAP and its truncated transcript from the DNA, and recruitment of nucleotide excision repair machinery to the damaged site.</text>
</comment>
<evidence type="ECO:0000256" key="13">
    <source>
        <dbReference type="HAMAP-Rule" id="MF_00969"/>
    </source>
</evidence>
<dbReference type="Pfam" id="PF00270">
    <property type="entry name" value="DEAD"/>
    <property type="match status" value="1"/>
</dbReference>
<accession>I0AFH2</accession>
<dbReference type="Gene3D" id="3.40.50.11180">
    <property type="match status" value="1"/>
</dbReference>
<keyword evidence="9 13" id="KW-0234">DNA repair</keyword>
<evidence type="ECO:0000313" key="17">
    <source>
        <dbReference type="Proteomes" id="UP000007394"/>
    </source>
</evidence>
<dbReference type="InterPro" id="IPR004576">
    <property type="entry name" value="Mfd"/>
</dbReference>
<dbReference type="InterPro" id="IPR037235">
    <property type="entry name" value="TRCF-like_C_D7"/>
</dbReference>
<comment type="similarity">
    <text evidence="10 13">In the N-terminal section; belongs to the UvrB family.</text>
</comment>
<gene>
    <name evidence="13 16" type="primary">mfd</name>
    <name evidence="16" type="ordered locus">IALB_0015</name>
</gene>
<dbReference type="CDD" id="cd17991">
    <property type="entry name" value="DEXHc_TRCF"/>
    <property type="match status" value="1"/>
</dbReference>
<dbReference type="PROSITE" id="PS51192">
    <property type="entry name" value="HELICASE_ATP_BIND_1"/>
    <property type="match status" value="1"/>
</dbReference>
<dbReference type="Pfam" id="PF02559">
    <property type="entry name" value="CarD_TRCF_RID"/>
    <property type="match status" value="1"/>
</dbReference>
<keyword evidence="5 13" id="KW-0378">Hydrolase</keyword>
<dbReference type="GO" id="GO:0003678">
    <property type="term" value="F:DNA helicase activity"/>
    <property type="evidence" value="ECO:0007669"/>
    <property type="project" value="TreeGrafter"/>
</dbReference>
<dbReference type="Proteomes" id="UP000007394">
    <property type="component" value="Chromosome"/>
</dbReference>
<name>I0AFH2_IGNAJ</name>
<proteinExistence type="inferred from homology"/>
<dbReference type="InterPro" id="IPR014001">
    <property type="entry name" value="Helicase_ATP-bd"/>
</dbReference>
<dbReference type="SMART" id="SM00982">
    <property type="entry name" value="TRCF"/>
    <property type="match status" value="1"/>
</dbReference>
<keyword evidence="2 13" id="KW-0963">Cytoplasm</keyword>
<feature type="domain" description="Helicase C-terminal" evidence="15">
    <location>
        <begin position="748"/>
        <end position="902"/>
    </location>
</feature>
<dbReference type="Gene3D" id="3.30.2060.10">
    <property type="entry name" value="Penicillin-binding protein 1b domain"/>
    <property type="match status" value="1"/>
</dbReference>
<evidence type="ECO:0000256" key="8">
    <source>
        <dbReference type="ARBA" id="ARBA00023125"/>
    </source>
</evidence>
<evidence type="ECO:0000256" key="5">
    <source>
        <dbReference type="ARBA" id="ARBA00022801"/>
    </source>
</evidence>
<evidence type="ECO:0000256" key="12">
    <source>
        <dbReference type="ARBA" id="ARBA00070128"/>
    </source>
</evidence>
<evidence type="ECO:0000259" key="14">
    <source>
        <dbReference type="PROSITE" id="PS51192"/>
    </source>
</evidence>
<evidence type="ECO:0000256" key="2">
    <source>
        <dbReference type="ARBA" id="ARBA00022490"/>
    </source>
</evidence>
<dbReference type="InterPro" id="IPR001650">
    <property type="entry name" value="Helicase_C-like"/>
</dbReference>
<comment type="similarity">
    <text evidence="11 13">In the C-terminal section; belongs to the helicase family. RecG subfamily.</text>
</comment>
<reference evidence="16 17" key="1">
    <citation type="journal article" date="2012" name="Front. Microbiol.">
        <title>Complete genome of Ignavibacterium album, a metabolically versatile, flagellated, facultative anaerobe from the phylum Chlorobi.</title>
        <authorList>
            <person name="Liu Z."/>
            <person name="Frigaard N.-U."/>
            <person name="Vogl K."/>
            <person name="Iino T."/>
            <person name="Ohkuma M."/>
            <person name="Overmann J."/>
            <person name="Bryant D.A."/>
        </authorList>
    </citation>
    <scope>NUCLEOTIDE SEQUENCE [LARGE SCALE GENOMIC DNA]</scope>
    <source>
        <strain evidence="17">DSM 19864 / JCM 16511 / NBRC 101810 / Mat9-16</strain>
    </source>
</reference>
<organism evidence="16 17">
    <name type="scientific">Ignavibacterium album (strain DSM 19864 / JCM 16511 / NBRC 101810 / Mat9-16)</name>
    <dbReference type="NCBI Taxonomy" id="945713"/>
    <lineage>
        <taxon>Bacteria</taxon>
        <taxon>Pseudomonadati</taxon>
        <taxon>Ignavibacteriota</taxon>
        <taxon>Ignavibacteria</taxon>
        <taxon>Ignavibacteriales</taxon>
        <taxon>Ignavibacteriaceae</taxon>
        <taxon>Ignavibacterium</taxon>
    </lineage>
</organism>
<evidence type="ECO:0000256" key="3">
    <source>
        <dbReference type="ARBA" id="ARBA00022741"/>
    </source>
</evidence>
<dbReference type="PATRIC" id="fig|945713.3.peg.15"/>
<dbReference type="GO" id="GO:0006355">
    <property type="term" value="P:regulation of DNA-templated transcription"/>
    <property type="evidence" value="ECO:0007669"/>
    <property type="project" value="UniProtKB-UniRule"/>
</dbReference>
<dbReference type="EC" id="3.6.4.-" evidence="13"/>
<dbReference type="Pfam" id="PF17757">
    <property type="entry name" value="UvrB_inter"/>
    <property type="match status" value="1"/>
</dbReference>
<dbReference type="Pfam" id="PF03461">
    <property type="entry name" value="TRCF"/>
    <property type="match status" value="1"/>
</dbReference>
<dbReference type="InterPro" id="IPR011545">
    <property type="entry name" value="DEAD/DEAH_box_helicase_dom"/>
</dbReference>
<dbReference type="AlphaFoldDB" id="I0AFH2"/>
<feature type="domain" description="Helicase ATP-binding" evidence="14">
    <location>
        <begin position="566"/>
        <end position="727"/>
    </location>
</feature>
<dbReference type="InterPro" id="IPR041471">
    <property type="entry name" value="UvrB_inter"/>
</dbReference>
<evidence type="ECO:0000256" key="9">
    <source>
        <dbReference type="ARBA" id="ARBA00023204"/>
    </source>
</evidence>
<evidence type="ECO:0000256" key="1">
    <source>
        <dbReference type="ARBA" id="ARBA00004496"/>
    </source>
</evidence>
<dbReference type="KEGG" id="ial:IALB_0015"/>
<dbReference type="STRING" id="945713.IALB_0015"/>
<dbReference type="InterPro" id="IPR047112">
    <property type="entry name" value="RecG/Mfd"/>
</dbReference>
<dbReference type="SUPFAM" id="SSF52540">
    <property type="entry name" value="P-loop containing nucleoside triphosphate hydrolases"/>
    <property type="match status" value="4"/>
</dbReference>
<dbReference type="Gene3D" id="3.40.50.300">
    <property type="entry name" value="P-loop containing nucleotide triphosphate hydrolases"/>
    <property type="match status" value="2"/>
</dbReference>
<keyword evidence="8 13" id="KW-0238">DNA-binding</keyword>
<dbReference type="HAMAP" id="MF_00969">
    <property type="entry name" value="TRCF"/>
    <property type="match status" value="1"/>
</dbReference>
<dbReference type="GO" id="GO:0005524">
    <property type="term" value="F:ATP binding"/>
    <property type="evidence" value="ECO:0007669"/>
    <property type="project" value="UniProtKB-UniRule"/>
</dbReference>
<sequence>MSEQKETISIQAVEKIVNALKSVSQEINVSPLHGSSRAIVVSEIKKLSRQVIVLVPEIKVVDETFVELSLINPKQNLIVIKDFDLESVQGKLSDILKSEDFILISTYQLLNLGLPTKEKINKTSTKITVGGEITYTELIEYLNLINYTRDKFVEAPGYFSVRGSIIDFWSYSEKNPTRLEFDGDFIESIRYFDPESQRSTAKIEETTLSASINDIKDEEFTTIFSYLNNPLVFATEQDLSNLNKAVEKFITVEEYSDDIDFDDELSEIKSSEQKEHLNVDNTYHKVKFELQNTSAKWIIEKNFSSPERIELGIIPAPSIHSNFELLFNTIKEFSNKKFNVIVTSENELQTERLKDLFIEYNEELSLLIEKKDVEIITLPIKEGFISAEDKILVLTDYQIFNKPYRTKIPSVKRIKKSKAATLGSIKKGDFVVHEDYGIGKYAGLETIKIGDAQQESMKILYAEGGVVYVNLNYLSLVKKYSAGDSEGKLQPTLSKLGTPEWQNTKARAKRKIKEAARELIELYARRKASKGFSFSDDTIWQKELEASFFYEDTPDQARATEEIKQDMQSENPMDRLVCGDVGFGKTEVAVRAAFKAVQDGKQVAVLVPTTILAEQHFNTFSDRLSQFPVRIAVLSRFQSKAKQKEIVQLLEEGKIDIIIGTHRLLSKDVKFKDLGLLIIDEEHRFGVTAKEKLRQIRVNIDTLTLTATPIPRTLNLSLLGARDLSIIATPPPNRQPIYTSVSVFNIQKIREWILREVSRNGQVYFVHDRVQSIGKLAEYLQRNIPEIKIGIAHGQLTPSKLEEVIHNFLNKKFDVLISTKIIESGIDIPNVNTIIVNRADRFGLAELHQLRGRVGRSDRQAYAYFIVPSLTGITKKALRRLQAIEEFTEIGSGFNLSMRDLEIRGAGNLLGKEQTGFIDEIGFDLYIKLINEAVEELKYEEFKEVFKSLPKPKERTEPTIDTYFEIGIPEEYMPDQSERLNFYTTLYSVQSQQEIDDLKEEMTDRFGDYPEIVNRLIKTATLRFYASYALFDWIVIQRKNISIILPKGDKEDYYEVRFIELMRFILDEYKNEYKFVQQKDVMKLVKENKSVKPEDVLNELIDFSKRVIKLFGNEIGEEVSNSVYEK</sequence>
<dbReference type="Gene3D" id="3.90.1150.50">
    <property type="entry name" value="Transcription-repair-coupling factor, D7 domain"/>
    <property type="match status" value="1"/>
</dbReference>
<dbReference type="eggNOG" id="COG1197">
    <property type="taxonomic scope" value="Bacteria"/>
</dbReference>
<dbReference type="PROSITE" id="PS51194">
    <property type="entry name" value="HELICASE_CTER"/>
    <property type="match status" value="1"/>
</dbReference>
<dbReference type="SMART" id="SM01058">
    <property type="entry name" value="CarD_TRCF"/>
    <property type="match status" value="1"/>
</dbReference>
<evidence type="ECO:0000256" key="6">
    <source>
        <dbReference type="ARBA" id="ARBA00022806"/>
    </source>
</evidence>
<keyword evidence="3 13" id="KW-0547">Nucleotide-binding</keyword>
<protein>
    <recommendedName>
        <fullName evidence="12 13">Transcription-repair-coupling factor</fullName>
        <shortName evidence="13">TRCF</shortName>
        <ecNumber evidence="13">3.6.4.-</ecNumber>
    </recommendedName>
</protein>
<dbReference type="SUPFAM" id="SSF143517">
    <property type="entry name" value="TRCF domain-like"/>
    <property type="match status" value="1"/>
</dbReference>
<evidence type="ECO:0000256" key="10">
    <source>
        <dbReference type="ARBA" id="ARBA00061104"/>
    </source>
</evidence>
<dbReference type="SMART" id="SM00487">
    <property type="entry name" value="DEXDc"/>
    <property type="match status" value="1"/>
</dbReference>
<dbReference type="InterPro" id="IPR036101">
    <property type="entry name" value="CarD-like/TRCF_RID_sf"/>
</dbReference>
<dbReference type="InterPro" id="IPR005118">
    <property type="entry name" value="TRCF_C"/>
</dbReference>
<evidence type="ECO:0000256" key="7">
    <source>
        <dbReference type="ARBA" id="ARBA00022840"/>
    </source>
</evidence>
<evidence type="ECO:0000259" key="15">
    <source>
        <dbReference type="PROSITE" id="PS51194"/>
    </source>
</evidence>
<evidence type="ECO:0000256" key="11">
    <source>
        <dbReference type="ARBA" id="ARBA00061399"/>
    </source>
</evidence>
<dbReference type="GO" id="GO:0005737">
    <property type="term" value="C:cytoplasm"/>
    <property type="evidence" value="ECO:0007669"/>
    <property type="project" value="UniProtKB-SubCell"/>
</dbReference>
<keyword evidence="4 13" id="KW-0227">DNA damage</keyword>
<dbReference type="EMBL" id="CP003418">
    <property type="protein sequence ID" value="AFH47729.1"/>
    <property type="molecule type" value="Genomic_DNA"/>
</dbReference>
<evidence type="ECO:0000313" key="16">
    <source>
        <dbReference type="EMBL" id="AFH47729.1"/>
    </source>
</evidence>
<keyword evidence="17" id="KW-1185">Reference proteome</keyword>
<dbReference type="SUPFAM" id="SSF141259">
    <property type="entry name" value="CarD-like"/>
    <property type="match status" value="1"/>
</dbReference>
<dbReference type="SMART" id="SM00490">
    <property type="entry name" value="HELICc"/>
    <property type="match status" value="1"/>
</dbReference>
<dbReference type="HOGENOM" id="CLU_005122_1_3_10"/>
<dbReference type="GO" id="GO:0003684">
    <property type="term" value="F:damaged DNA binding"/>
    <property type="evidence" value="ECO:0007669"/>
    <property type="project" value="InterPro"/>
</dbReference>
<evidence type="ECO:0000256" key="4">
    <source>
        <dbReference type="ARBA" id="ARBA00022763"/>
    </source>
</evidence>
<dbReference type="GO" id="GO:0016787">
    <property type="term" value="F:hydrolase activity"/>
    <property type="evidence" value="ECO:0007669"/>
    <property type="project" value="UniProtKB-KW"/>
</dbReference>
<dbReference type="FunFam" id="3.40.50.300:FF:000546">
    <property type="entry name" value="Transcription-repair-coupling factor"/>
    <property type="match status" value="1"/>
</dbReference>
<comment type="subcellular location">
    <subcellularLocation>
        <location evidence="1 13">Cytoplasm</location>
    </subcellularLocation>
</comment>